<evidence type="ECO:0000313" key="2">
    <source>
        <dbReference type="Proteomes" id="UP001596312"/>
    </source>
</evidence>
<dbReference type="RefSeq" id="WP_340604034.1">
    <property type="nucleotide sequence ID" value="NZ_JBBMXV010000003.1"/>
</dbReference>
<name>A0ABD5V3Z5_9EURY</name>
<proteinExistence type="predicted"/>
<gene>
    <name evidence="1" type="ORF">ACFQGH_09925</name>
</gene>
<dbReference type="EMBL" id="JBHSXQ010000003">
    <property type="protein sequence ID" value="MFC6905511.1"/>
    <property type="molecule type" value="Genomic_DNA"/>
</dbReference>
<comment type="caution">
    <text evidence="1">The sequence shown here is derived from an EMBL/GenBank/DDBJ whole genome shotgun (WGS) entry which is preliminary data.</text>
</comment>
<sequence>MGFMDTVRAIFGNSAEHDATREADPEDLFGMSTAYMTMEADLDYPNEGTAALCFSSVDSTDFEDTLREVRDILEAGEAETGTGASIRMDQQGYHWVVLEDSDPEDLVTSIHFAADTFIERGYGSRLLAALFAFENDSRHVYWVYSFRRGAYYPFAPERGRERDQSTEFKLQSVLDGELGVEDDTSYWYPMWPDSPRKHPWE</sequence>
<dbReference type="Proteomes" id="UP001596312">
    <property type="component" value="Unassembled WGS sequence"/>
</dbReference>
<dbReference type="InterPro" id="IPR054383">
    <property type="entry name" value="PspAB-like"/>
</dbReference>
<protein>
    <recommendedName>
        <fullName evidence="3">N-acetyltransferase domain-containing protein</fullName>
    </recommendedName>
</protein>
<evidence type="ECO:0000313" key="1">
    <source>
        <dbReference type="EMBL" id="MFC6905511.1"/>
    </source>
</evidence>
<dbReference type="Pfam" id="PF22742">
    <property type="entry name" value="PspAB"/>
    <property type="match status" value="1"/>
</dbReference>
<organism evidence="1 2">
    <name type="scientific">Halalkalicoccus tibetensis</name>
    <dbReference type="NCBI Taxonomy" id="175632"/>
    <lineage>
        <taxon>Archaea</taxon>
        <taxon>Methanobacteriati</taxon>
        <taxon>Methanobacteriota</taxon>
        <taxon>Stenosarchaea group</taxon>
        <taxon>Halobacteria</taxon>
        <taxon>Halobacteriales</taxon>
        <taxon>Halococcaceae</taxon>
        <taxon>Halalkalicoccus</taxon>
    </lineage>
</organism>
<keyword evidence="2" id="KW-1185">Reference proteome</keyword>
<accession>A0ABD5V3Z5</accession>
<evidence type="ECO:0008006" key="3">
    <source>
        <dbReference type="Google" id="ProtNLM"/>
    </source>
</evidence>
<reference evidence="1 2" key="1">
    <citation type="journal article" date="2019" name="Int. J. Syst. Evol. Microbiol.">
        <title>The Global Catalogue of Microorganisms (GCM) 10K type strain sequencing project: providing services to taxonomists for standard genome sequencing and annotation.</title>
        <authorList>
            <consortium name="The Broad Institute Genomics Platform"/>
            <consortium name="The Broad Institute Genome Sequencing Center for Infectious Disease"/>
            <person name="Wu L."/>
            <person name="Ma J."/>
        </authorList>
    </citation>
    <scope>NUCLEOTIDE SEQUENCE [LARGE SCALE GENOMIC DNA]</scope>
    <source>
        <strain evidence="1 2">CGMCC 1.3240</strain>
    </source>
</reference>
<dbReference type="AlphaFoldDB" id="A0ABD5V3Z5"/>